<dbReference type="InterPro" id="IPR057670">
    <property type="entry name" value="SH3_retrovirus"/>
</dbReference>
<feature type="region of interest" description="Disordered" evidence="1">
    <location>
        <begin position="700"/>
        <end position="724"/>
    </location>
</feature>
<dbReference type="AlphaFoldDB" id="A0A699HFW6"/>
<name>A0A699HFW6_TANCI</name>
<dbReference type="EMBL" id="BKCJ010124949">
    <property type="protein sequence ID" value="GEX70836.1"/>
    <property type="molecule type" value="Genomic_DNA"/>
</dbReference>
<protein>
    <submittedName>
        <fullName evidence="4">Retrovirus-related Pol polyprotein from transposon TNT 1-94</fullName>
    </submittedName>
</protein>
<feature type="compositionally biased region" description="Basic and acidic residues" evidence="1">
    <location>
        <begin position="531"/>
        <end position="548"/>
    </location>
</feature>
<evidence type="ECO:0000313" key="4">
    <source>
        <dbReference type="EMBL" id="GEX70836.1"/>
    </source>
</evidence>
<feature type="compositionally biased region" description="Basic and acidic residues" evidence="1">
    <location>
        <begin position="654"/>
        <end position="666"/>
    </location>
</feature>
<feature type="domain" description="Retroviral polymerase SH3-like" evidence="3">
    <location>
        <begin position="55"/>
        <end position="98"/>
    </location>
</feature>
<dbReference type="InterPro" id="IPR013103">
    <property type="entry name" value="RVT_2"/>
</dbReference>
<feature type="region of interest" description="Disordered" evidence="1">
    <location>
        <begin position="639"/>
        <end position="666"/>
    </location>
</feature>
<reference evidence="4" key="1">
    <citation type="journal article" date="2019" name="Sci. Rep.">
        <title>Draft genome of Tanacetum cinerariifolium, the natural source of mosquito coil.</title>
        <authorList>
            <person name="Yamashiro T."/>
            <person name="Shiraishi A."/>
            <person name="Satake H."/>
            <person name="Nakayama K."/>
        </authorList>
    </citation>
    <scope>NUCLEOTIDE SEQUENCE</scope>
</reference>
<evidence type="ECO:0000256" key="1">
    <source>
        <dbReference type="SAM" id="MobiDB-lite"/>
    </source>
</evidence>
<sequence length="822" mass="92128">MELLGTLILVVSFRVKQREMGLVFGGIRVDGLEDKDGMGINKSLASSCKRHVGCEGKFNAKAYDGYFLGYSFNSKAFRVFNTRSQQIEKTYHVTFDESMEAIRFINTSVDEIRIDDSSMYPPDEYHHEDGPSRQYQSYSNISYYIIPHGRSLTELAQEKHVPEVIAPNEPNIPHTEDVEGPLDLINTKGTHEQNVKDEQIIIQSTIGSSGQNTDVSVANIESSALDAPQSHISNQASTGSHPSPQDRWSKDKHIELVNIIGDPGEGMLTRLTRSMVVKLTSASTSECLLLTFSLRWNLKRNKKGEHGITIKNKARLVAQGYSQEEGIKYDETFTIVERREAIKIFLAFATYMNFIFQMDVKSAFLTGKLKKEVCVKQPPGFKSSEFPNYVCKLDKVLFGLKKAPRACGNYSSTEQVNSIQQLFAYCLLTWTKTPTETKVTPSKPTEGSKQSHLVSSGIVPDPQDPKRNIQLAGTGLPSTLNEGTRKSKPLPKVTNTDPKDSGGNVLPADKGLPSTIFDEGAAKTTPLPEGPRGDKESEELKPPADIKPHTNPVVDPLRTDAKKCLLLDEDTQTDEETDKLVQATMDSLDKASTDMINLLKALTKVTETLKVIQDAVKDDSALNKKVIENVILVVTKKPSYTEEETEDIETQDTDNDKVEKEQVSEEPKHVVLISTTKHTETLPPEVQPITIIISTSEPEPLVPQREGKGEKFKKAQDTKMHVHKRQHTEKVKRLTELNKKRAKQYMWTMSNRLKPEPINDVKIHPNSKPAVLIVYINNDTRNFEVHNPFKFRDFEITELDELLSHAAKAETRGVTRMDIITI</sequence>
<accession>A0A699HFW6</accession>
<feature type="compositionally biased region" description="Acidic residues" evidence="1">
    <location>
        <begin position="641"/>
        <end position="653"/>
    </location>
</feature>
<proteinExistence type="predicted"/>
<evidence type="ECO:0000259" key="2">
    <source>
        <dbReference type="Pfam" id="PF07727"/>
    </source>
</evidence>
<feature type="compositionally biased region" description="Low complexity" evidence="1">
    <location>
        <begin position="436"/>
        <end position="445"/>
    </location>
</feature>
<dbReference type="Pfam" id="PF07727">
    <property type="entry name" value="RVT_2"/>
    <property type="match status" value="1"/>
</dbReference>
<feature type="region of interest" description="Disordered" evidence="1">
    <location>
        <begin position="436"/>
        <end position="555"/>
    </location>
</feature>
<gene>
    <name evidence="4" type="ORF">Tci_342811</name>
</gene>
<evidence type="ECO:0000259" key="3">
    <source>
        <dbReference type="Pfam" id="PF25597"/>
    </source>
</evidence>
<feature type="domain" description="Reverse transcriptase Ty1/copia-type" evidence="2">
    <location>
        <begin position="294"/>
        <end position="406"/>
    </location>
</feature>
<comment type="caution">
    <text evidence="4">The sequence shown here is derived from an EMBL/GenBank/DDBJ whole genome shotgun (WGS) entry which is preliminary data.</text>
</comment>
<dbReference type="Pfam" id="PF25597">
    <property type="entry name" value="SH3_retrovirus"/>
    <property type="match status" value="1"/>
</dbReference>
<organism evidence="4">
    <name type="scientific">Tanacetum cinerariifolium</name>
    <name type="common">Dalmatian daisy</name>
    <name type="synonym">Chrysanthemum cinerariifolium</name>
    <dbReference type="NCBI Taxonomy" id="118510"/>
    <lineage>
        <taxon>Eukaryota</taxon>
        <taxon>Viridiplantae</taxon>
        <taxon>Streptophyta</taxon>
        <taxon>Embryophyta</taxon>
        <taxon>Tracheophyta</taxon>
        <taxon>Spermatophyta</taxon>
        <taxon>Magnoliopsida</taxon>
        <taxon>eudicotyledons</taxon>
        <taxon>Gunneridae</taxon>
        <taxon>Pentapetalae</taxon>
        <taxon>asterids</taxon>
        <taxon>campanulids</taxon>
        <taxon>Asterales</taxon>
        <taxon>Asteraceae</taxon>
        <taxon>Asteroideae</taxon>
        <taxon>Anthemideae</taxon>
        <taxon>Anthemidinae</taxon>
        <taxon>Tanacetum</taxon>
    </lineage>
</organism>
<feature type="compositionally biased region" description="Basic and acidic residues" evidence="1">
    <location>
        <begin position="705"/>
        <end position="720"/>
    </location>
</feature>